<evidence type="ECO:0000313" key="3">
    <source>
        <dbReference type="Proteomes" id="UP000266677"/>
    </source>
</evidence>
<dbReference type="RefSeq" id="WP_120041986.1">
    <property type="nucleotide sequence ID" value="NZ_QZFU01000019.1"/>
</dbReference>
<name>A0A3A4KJM8_9NOCA</name>
<protein>
    <recommendedName>
        <fullName evidence="1">DUF7508 domain-containing protein</fullName>
    </recommendedName>
</protein>
<dbReference type="EMBL" id="QZFU01000019">
    <property type="protein sequence ID" value="RJO75112.1"/>
    <property type="molecule type" value="Genomic_DNA"/>
</dbReference>
<dbReference type="Pfam" id="PF24348">
    <property type="entry name" value="DUF7508"/>
    <property type="match status" value="1"/>
</dbReference>
<feature type="domain" description="DUF7508" evidence="1">
    <location>
        <begin position="5"/>
        <end position="81"/>
    </location>
</feature>
<comment type="caution">
    <text evidence="2">The sequence shown here is derived from an EMBL/GenBank/DDBJ whole genome shotgun (WGS) entry which is preliminary data.</text>
</comment>
<evidence type="ECO:0000313" key="2">
    <source>
        <dbReference type="EMBL" id="RJO75112.1"/>
    </source>
</evidence>
<evidence type="ECO:0000259" key="1">
    <source>
        <dbReference type="Pfam" id="PF24348"/>
    </source>
</evidence>
<gene>
    <name evidence="2" type="ORF">D5S18_17210</name>
</gene>
<dbReference type="AlphaFoldDB" id="A0A3A4KJM8"/>
<sequence>MSIFMTKEWTPLTIEAVARVPASVGVYQISDEHGIIVIDFAGGGSLFGMRGRLEEWIDTQPGLTFRYERTNAYLSRFRELVQVFTNEFGRPPQNLAGTAAPTGHIRPN</sequence>
<dbReference type="InterPro" id="IPR055930">
    <property type="entry name" value="DUF7508"/>
</dbReference>
<dbReference type="Proteomes" id="UP000266677">
    <property type="component" value="Unassembled WGS sequence"/>
</dbReference>
<keyword evidence="3" id="KW-1185">Reference proteome</keyword>
<accession>A0A3A4KJM8</accession>
<reference evidence="2 3" key="1">
    <citation type="submission" date="2018-09" db="EMBL/GenBank/DDBJ databases">
        <title>YIM PH21274 draft genome.</title>
        <authorList>
            <person name="Miao C."/>
        </authorList>
    </citation>
    <scope>NUCLEOTIDE SEQUENCE [LARGE SCALE GENOMIC DNA]</scope>
    <source>
        <strain evidence="2 3">YIM PH 21724</strain>
    </source>
</reference>
<proteinExistence type="predicted"/>
<dbReference type="OrthoDB" id="4775235at2"/>
<organism evidence="2 3">
    <name type="scientific">Nocardia panacis</name>
    <dbReference type="NCBI Taxonomy" id="2340916"/>
    <lineage>
        <taxon>Bacteria</taxon>
        <taxon>Bacillati</taxon>
        <taxon>Actinomycetota</taxon>
        <taxon>Actinomycetes</taxon>
        <taxon>Mycobacteriales</taxon>
        <taxon>Nocardiaceae</taxon>
        <taxon>Nocardia</taxon>
    </lineage>
</organism>